<sequence>MRVAIVYPPKSRKMEAIVEAISSSSKEAGHQVQQIRAVRGVGIKSLFSYDLVYVGSPVMGLWGGKFSEEIASFIRECSGLEGKKVAVFVIPKMLGVSKAIKRLMALLEKQGSIIIDFRRIRNLSEARAFGQRLSRKILSQN</sequence>
<dbReference type="Proteomes" id="UP000279422">
    <property type="component" value="Unassembled WGS sequence"/>
</dbReference>
<name>A0A497E6F9_UNCAE</name>
<evidence type="ECO:0000259" key="1">
    <source>
        <dbReference type="PROSITE" id="PS50902"/>
    </source>
</evidence>
<feature type="domain" description="Flavodoxin-like" evidence="1">
    <location>
        <begin position="3"/>
        <end position="141"/>
    </location>
</feature>
<dbReference type="PROSITE" id="PS50902">
    <property type="entry name" value="FLAVODOXIN_LIKE"/>
    <property type="match status" value="1"/>
</dbReference>
<dbReference type="AlphaFoldDB" id="A0A497E6F9"/>
<protein>
    <recommendedName>
        <fullName evidence="1">Flavodoxin-like domain-containing protein</fullName>
    </recommendedName>
</protein>
<dbReference type="SUPFAM" id="SSF52218">
    <property type="entry name" value="Flavoproteins"/>
    <property type="match status" value="1"/>
</dbReference>
<gene>
    <name evidence="2" type="ORF">DRJ00_00580</name>
</gene>
<proteinExistence type="predicted"/>
<evidence type="ECO:0000313" key="3">
    <source>
        <dbReference type="Proteomes" id="UP000279422"/>
    </source>
</evidence>
<evidence type="ECO:0000313" key="2">
    <source>
        <dbReference type="EMBL" id="RLE10721.1"/>
    </source>
</evidence>
<accession>A0A497E6F9</accession>
<reference evidence="2 3" key="1">
    <citation type="submission" date="2018-06" db="EMBL/GenBank/DDBJ databases">
        <title>Extensive metabolic versatility and redundancy in microbially diverse, dynamic hydrothermal sediments.</title>
        <authorList>
            <person name="Dombrowski N."/>
            <person name="Teske A."/>
            <person name="Baker B.J."/>
        </authorList>
    </citation>
    <scope>NUCLEOTIDE SEQUENCE [LARGE SCALE GENOMIC DNA]</scope>
    <source>
        <strain evidence="2">B47_G16</strain>
    </source>
</reference>
<dbReference type="Gene3D" id="3.40.50.360">
    <property type="match status" value="1"/>
</dbReference>
<dbReference type="GO" id="GO:0010181">
    <property type="term" value="F:FMN binding"/>
    <property type="evidence" value="ECO:0007669"/>
    <property type="project" value="InterPro"/>
</dbReference>
<comment type="caution">
    <text evidence="2">The sequence shown here is derived from an EMBL/GenBank/DDBJ whole genome shotgun (WGS) entry which is preliminary data.</text>
</comment>
<dbReference type="InterPro" id="IPR029039">
    <property type="entry name" value="Flavoprotein-like_sf"/>
</dbReference>
<dbReference type="InterPro" id="IPR008254">
    <property type="entry name" value="Flavodoxin/NO_synth"/>
</dbReference>
<organism evidence="2 3">
    <name type="scientific">Aerophobetes bacterium</name>
    <dbReference type="NCBI Taxonomy" id="2030807"/>
    <lineage>
        <taxon>Bacteria</taxon>
        <taxon>Candidatus Aerophobota</taxon>
    </lineage>
</organism>
<dbReference type="EMBL" id="QMPZ01000003">
    <property type="protein sequence ID" value="RLE10721.1"/>
    <property type="molecule type" value="Genomic_DNA"/>
</dbReference>